<sequence length="266" mass="28618">MSSVTAGEQVDGGVYVDVDGRRVWHFHGGDPSGQAIVLLHGAFGSAATWGSQIADFTGVGLNVYAPERSGHGHSPDHDGPFTYADMAAETIDYLENVVSTPAHLVGWSDGAVIALLVARQRPDLVNRMVLVANYVNTDGQEAAEFFSLIQQRNPSTVEFLRSGYVPISPDGPDHFDVVYEKTVAMLSREPEYDLDDFADVAAPTLVVAADRGVVRIEHVLALSRVLPHGRFAVLPGTHILPVESPELFNPLVVSFLAADPASHWAP</sequence>
<dbReference type="SUPFAM" id="SSF53474">
    <property type="entry name" value="alpha/beta-Hydrolases"/>
    <property type="match status" value="1"/>
</dbReference>
<evidence type="ECO:0000313" key="3">
    <source>
        <dbReference type="Proteomes" id="UP000602395"/>
    </source>
</evidence>
<name>A0ABR7WBF4_9ACTN</name>
<dbReference type="EMBL" id="JACWMS010000001">
    <property type="protein sequence ID" value="MBD1319122.1"/>
    <property type="molecule type" value="Genomic_DNA"/>
</dbReference>
<dbReference type="GO" id="GO:0016787">
    <property type="term" value="F:hydrolase activity"/>
    <property type="evidence" value="ECO:0007669"/>
    <property type="project" value="UniProtKB-KW"/>
</dbReference>
<organism evidence="2 3">
    <name type="scientific">Gordonia hankookensis</name>
    <dbReference type="NCBI Taxonomy" id="589403"/>
    <lineage>
        <taxon>Bacteria</taxon>
        <taxon>Bacillati</taxon>
        <taxon>Actinomycetota</taxon>
        <taxon>Actinomycetes</taxon>
        <taxon>Mycobacteriales</taxon>
        <taxon>Gordoniaceae</taxon>
        <taxon>Gordonia</taxon>
    </lineage>
</organism>
<protein>
    <submittedName>
        <fullName evidence="2">Alpha/beta hydrolase</fullName>
    </submittedName>
</protein>
<dbReference type="PANTHER" id="PTHR43798:SF33">
    <property type="entry name" value="HYDROLASE, PUTATIVE (AFU_ORTHOLOGUE AFUA_2G14860)-RELATED"/>
    <property type="match status" value="1"/>
</dbReference>
<feature type="domain" description="AB hydrolase-1" evidence="1">
    <location>
        <begin position="36"/>
        <end position="249"/>
    </location>
</feature>
<keyword evidence="2" id="KW-0378">Hydrolase</keyword>
<reference evidence="2 3" key="1">
    <citation type="submission" date="2020-09" db="EMBL/GenBank/DDBJ databases">
        <title>Novel species in genus Gordonia.</title>
        <authorList>
            <person name="Zhang G."/>
        </authorList>
    </citation>
    <scope>NUCLEOTIDE SEQUENCE [LARGE SCALE GENOMIC DNA]</scope>
    <source>
        <strain evidence="2 3">ON-33</strain>
    </source>
</reference>
<dbReference type="InterPro" id="IPR050266">
    <property type="entry name" value="AB_hydrolase_sf"/>
</dbReference>
<evidence type="ECO:0000313" key="2">
    <source>
        <dbReference type="EMBL" id="MBD1319122.1"/>
    </source>
</evidence>
<dbReference type="Pfam" id="PF12697">
    <property type="entry name" value="Abhydrolase_6"/>
    <property type="match status" value="1"/>
</dbReference>
<proteinExistence type="predicted"/>
<keyword evidence="3" id="KW-1185">Reference proteome</keyword>
<dbReference type="Gene3D" id="3.40.50.1820">
    <property type="entry name" value="alpha/beta hydrolase"/>
    <property type="match status" value="1"/>
</dbReference>
<comment type="caution">
    <text evidence="2">The sequence shown here is derived from an EMBL/GenBank/DDBJ whole genome shotgun (WGS) entry which is preliminary data.</text>
</comment>
<dbReference type="RefSeq" id="WP_190266031.1">
    <property type="nucleotide sequence ID" value="NZ_BAABAD010000003.1"/>
</dbReference>
<dbReference type="InterPro" id="IPR029058">
    <property type="entry name" value="AB_hydrolase_fold"/>
</dbReference>
<accession>A0ABR7WBF4</accession>
<evidence type="ECO:0000259" key="1">
    <source>
        <dbReference type="Pfam" id="PF12697"/>
    </source>
</evidence>
<gene>
    <name evidence="2" type="ORF">IDF66_05960</name>
</gene>
<dbReference type="InterPro" id="IPR000073">
    <property type="entry name" value="AB_hydrolase_1"/>
</dbReference>
<dbReference type="Proteomes" id="UP000602395">
    <property type="component" value="Unassembled WGS sequence"/>
</dbReference>
<dbReference type="PANTHER" id="PTHR43798">
    <property type="entry name" value="MONOACYLGLYCEROL LIPASE"/>
    <property type="match status" value="1"/>
</dbReference>